<evidence type="ECO:0000313" key="3">
    <source>
        <dbReference type="Proteomes" id="UP001596039"/>
    </source>
</evidence>
<dbReference type="CDD" id="cd06588">
    <property type="entry name" value="PhnB_like"/>
    <property type="match status" value="1"/>
</dbReference>
<dbReference type="InterPro" id="IPR029068">
    <property type="entry name" value="Glyas_Bleomycin-R_OHBP_Dase"/>
</dbReference>
<dbReference type="RefSeq" id="WP_386738700.1">
    <property type="nucleotide sequence ID" value="NZ_JBHSMG010000001.1"/>
</dbReference>
<feature type="domain" description="PhnB-like" evidence="1">
    <location>
        <begin position="3"/>
        <end position="110"/>
    </location>
</feature>
<dbReference type="PANTHER" id="PTHR33990">
    <property type="entry name" value="PROTEIN YJDN-RELATED"/>
    <property type="match status" value="1"/>
</dbReference>
<gene>
    <name evidence="2" type="ORF">ACFPJ4_02465</name>
</gene>
<comment type="caution">
    <text evidence="2">The sequence shown here is derived from an EMBL/GenBank/DDBJ whole genome shotgun (WGS) entry which is preliminary data.</text>
</comment>
<evidence type="ECO:0000313" key="2">
    <source>
        <dbReference type="EMBL" id="MFC5501098.1"/>
    </source>
</evidence>
<dbReference type="Gene3D" id="3.10.180.10">
    <property type="entry name" value="2,3-Dihydroxybiphenyl 1,2-Dioxygenase, domain 1"/>
    <property type="match status" value="1"/>
</dbReference>
<dbReference type="InterPro" id="IPR009725">
    <property type="entry name" value="3_dmu_93_MTrfase"/>
</dbReference>
<dbReference type="SUPFAM" id="SSF54593">
    <property type="entry name" value="Glyoxalase/Bleomycin resistance protein/Dihydroxybiphenyl dioxygenase"/>
    <property type="match status" value="1"/>
</dbReference>
<reference evidence="3" key="1">
    <citation type="journal article" date="2019" name="Int. J. Syst. Evol. Microbiol.">
        <title>The Global Catalogue of Microorganisms (GCM) 10K type strain sequencing project: providing services to taxonomists for standard genome sequencing and annotation.</title>
        <authorList>
            <consortium name="The Broad Institute Genomics Platform"/>
            <consortium name="The Broad Institute Genome Sequencing Center for Infectious Disease"/>
            <person name="Wu L."/>
            <person name="Ma J."/>
        </authorList>
    </citation>
    <scope>NUCLEOTIDE SEQUENCE [LARGE SCALE GENOMIC DNA]</scope>
    <source>
        <strain evidence="3">CGMCC 4.6997</strain>
    </source>
</reference>
<dbReference type="PIRSF" id="PIRSF021700">
    <property type="entry name" value="3_dmu_93_MTrfase"/>
    <property type="match status" value="1"/>
</dbReference>
<name>A0ABW0NPD0_9MICO</name>
<protein>
    <submittedName>
        <fullName evidence="2">VOC family protein</fullName>
    </submittedName>
</protein>
<dbReference type="Pfam" id="PF06983">
    <property type="entry name" value="3-dmu-9_3-mt"/>
    <property type="match status" value="1"/>
</dbReference>
<dbReference type="Proteomes" id="UP001596039">
    <property type="component" value="Unassembled WGS sequence"/>
</dbReference>
<dbReference type="InterPro" id="IPR028973">
    <property type="entry name" value="PhnB-like"/>
</dbReference>
<organism evidence="2 3">
    <name type="scientific">Lysinimonas soli</name>
    <dbReference type="NCBI Taxonomy" id="1074233"/>
    <lineage>
        <taxon>Bacteria</taxon>
        <taxon>Bacillati</taxon>
        <taxon>Actinomycetota</taxon>
        <taxon>Actinomycetes</taxon>
        <taxon>Micrococcales</taxon>
        <taxon>Microbacteriaceae</taxon>
        <taxon>Lysinimonas</taxon>
    </lineage>
</organism>
<accession>A0ABW0NPD0</accession>
<evidence type="ECO:0000259" key="1">
    <source>
        <dbReference type="Pfam" id="PF06983"/>
    </source>
</evidence>
<sequence length="150" mass="16818">MPTITPFIWFDDDLQEALDFYVGIFPNARILDEHRTENGELFYGTFTLAGQTFYGMNGGPGHPLTDAFSLFVMCDDQAEVDRYWDALTADGTPVACGWLTDKFGLSWQIVPRRLMELQADPDPARVKRTVDAMMTMVKLDVAALERAADG</sequence>
<dbReference type="EMBL" id="JBHSMG010000001">
    <property type="protein sequence ID" value="MFC5501098.1"/>
    <property type="molecule type" value="Genomic_DNA"/>
</dbReference>
<proteinExistence type="predicted"/>
<keyword evidence="3" id="KW-1185">Reference proteome</keyword>